<evidence type="ECO:0000313" key="1">
    <source>
        <dbReference type="EMBL" id="MBB5574252.1"/>
    </source>
</evidence>
<reference evidence="1 2" key="1">
    <citation type="submission" date="2020-08" db="EMBL/GenBank/DDBJ databases">
        <title>Genomic Encyclopedia of Type Strains, Phase IV (KMG-V): Genome sequencing to study the core and pangenomes of soil and plant-associated prokaryotes.</title>
        <authorList>
            <person name="Whitman W."/>
        </authorList>
    </citation>
    <scope>NUCLEOTIDE SEQUENCE [LARGE SCALE GENOMIC DNA]</scope>
    <source>
        <strain evidence="1 2">SEMIA 4064</strain>
    </source>
</reference>
<dbReference type="EMBL" id="JACHBI010000005">
    <property type="protein sequence ID" value="MBB5574252.1"/>
    <property type="molecule type" value="Genomic_DNA"/>
</dbReference>
<sequence>MNNNVPWIRPVIIRLQCGLERSFSGAYDALDFLEHEWPVRHGKQYDRAGKTCRGALSGVIPSIVAREAFLAACLEADMPALTLPRKAIPH</sequence>
<dbReference type="AlphaFoldDB" id="A0A7W8XRI2"/>
<protein>
    <recommendedName>
        <fullName evidence="3">DUF982 domain-containing protein</fullName>
    </recommendedName>
</protein>
<evidence type="ECO:0000313" key="2">
    <source>
        <dbReference type="Proteomes" id="UP000549882"/>
    </source>
</evidence>
<organism evidence="1 2">
    <name type="scientific">Rhizobium paranaense</name>
    <dbReference type="NCBI Taxonomy" id="1650438"/>
    <lineage>
        <taxon>Bacteria</taxon>
        <taxon>Pseudomonadati</taxon>
        <taxon>Pseudomonadota</taxon>
        <taxon>Alphaproteobacteria</taxon>
        <taxon>Hyphomicrobiales</taxon>
        <taxon>Rhizobiaceae</taxon>
        <taxon>Rhizobium/Agrobacterium group</taxon>
        <taxon>Rhizobium</taxon>
    </lineage>
</organism>
<dbReference type="Gene3D" id="6.10.250.730">
    <property type="match status" value="1"/>
</dbReference>
<gene>
    <name evidence="1" type="ORF">GGD50_002879</name>
</gene>
<keyword evidence="2" id="KW-1185">Reference proteome</keyword>
<name>A0A7W8XRI2_9HYPH</name>
<dbReference type="Proteomes" id="UP000549882">
    <property type="component" value="Unassembled WGS sequence"/>
</dbReference>
<proteinExistence type="predicted"/>
<accession>A0A7W8XRI2</accession>
<evidence type="ECO:0008006" key="3">
    <source>
        <dbReference type="Google" id="ProtNLM"/>
    </source>
</evidence>
<dbReference type="InterPro" id="IPR010385">
    <property type="entry name" value="DUF982"/>
</dbReference>
<comment type="caution">
    <text evidence="1">The sequence shown here is derived from an EMBL/GenBank/DDBJ whole genome shotgun (WGS) entry which is preliminary data.</text>
</comment>
<dbReference type="Pfam" id="PF06169">
    <property type="entry name" value="DUF982"/>
    <property type="match status" value="1"/>
</dbReference>